<dbReference type="GO" id="GO:0003677">
    <property type="term" value="F:DNA binding"/>
    <property type="evidence" value="ECO:0007669"/>
    <property type="project" value="UniProtKB-KW"/>
</dbReference>
<dbReference type="GO" id="GO:0005634">
    <property type="term" value="C:nucleus"/>
    <property type="evidence" value="ECO:0007669"/>
    <property type="project" value="UniProtKB-SubCell"/>
</dbReference>
<evidence type="ECO:0000313" key="7">
    <source>
        <dbReference type="EMBL" id="KAA8523819.1"/>
    </source>
</evidence>
<dbReference type="Pfam" id="PF00249">
    <property type="entry name" value="Myb_DNA-binding"/>
    <property type="match status" value="1"/>
</dbReference>
<comment type="subcellular location">
    <subcellularLocation>
        <location evidence="1">Nucleus</location>
    </subcellularLocation>
</comment>
<dbReference type="AlphaFoldDB" id="A0A5J5A0J1"/>
<dbReference type="EMBL" id="CM018047">
    <property type="protein sequence ID" value="KAA8523819.1"/>
    <property type="molecule type" value="Genomic_DNA"/>
</dbReference>
<dbReference type="SMART" id="SM00717">
    <property type="entry name" value="SANT"/>
    <property type="match status" value="1"/>
</dbReference>
<keyword evidence="8" id="KW-1185">Reference proteome</keyword>
<keyword evidence="2" id="KW-0677">Repeat</keyword>
<dbReference type="PANTHER" id="PTHR47994">
    <property type="entry name" value="F14D16.11-RELATED"/>
    <property type="match status" value="1"/>
</dbReference>
<dbReference type="OrthoDB" id="2143914at2759"/>
<protein>
    <submittedName>
        <fullName evidence="7">Uncharacterized protein</fullName>
    </submittedName>
</protein>
<proteinExistence type="predicted"/>
<dbReference type="CDD" id="cd00167">
    <property type="entry name" value="SANT"/>
    <property type="match status" value="1"/>
</dbReference>
<reference evidence="7 8" key="1">
    <citation type="submission" date="2019-09" db="EMBL/GenBank/DDBJ databases">
        <title>A chromosome-level genome assembly of the Chinese tupelo Nyssa sinensis.</title>
        <authorList>
            <person name="Yang X."/>
            <person name="Kang M."/>
            <person name="Yang Y."/>
            <person name="Xiong H."/>
            <person name="Wang M."/>
            <person name="Zhang Z."/>
            <person name="Wang Z."/>
            <person name="Wu H."/>
            <person name="Ma T."/>
            <person name="Liu J."/>
            <person name="Xi Z."/>
        </authorList>
    </citation>
    <scope>NUCLEOTIDE SEQUENCE [LARGE SCALE GENOMIC DNA]</scope>
    <source>
        <strain evidence="7">J267</strain>
        <tissue evidence="7">Leaf</tissue>
    </source>
</reference>
<feature type="domain" description="HTH myb-type" evidence="6">
    <location>
        <begin position="9"/>
        <end position="76"/>
    </location>
</feature>
<gene>
    <name evidence="7" type="ORF">F0562_010242</name>
</gene>
<organism evidence="7 8">
    <name type="scientific">Nyssa sinensis</name>
    <dbReference type="NCBI Taxonomy" id="561372"/>
    <lineage>
        <taxon>Eukaryota</taxon>
        <taxon>Viridiplantae</taxon>
        <taxon>Streptophyta</taxon>
        <taxon>Embryophyta</taxon>
        <taxon>Tracheophyta</taxon>
        <taxon>Spermatophyta</taxon>
        <taxon>Magnoliopsida</taxon>
        <taxon>eudicotyledons</taxon>
        <taxon>Gunneridae</taxon>
        <taxon>Pentapetalae</taxon>
        <taxon>asterids</taxon>
        <taxon>Cornales</taxon>
        <taxon>Nyssaceae</taxon>
        <taxon>Nyssa</taxon>
    </lineage>
</organism>
<dbReference type="PANTHER" id="PTHR47994:SF5">
    <property type="entry name" value="F14D16.11-RELATED"/>
    <property type="match status" value="1"/>
</dbReference>
<dbReference type="PROSITE" id="PS50090">
    <property type="entry name" value="MYB_LIKE"/>
    <property type="match status" value="1"/>
</dbReference>
<evidence type="ECO:0000256" key="3">
    <source>
        <dbReference type="ARBA" id="ARBA00023125"/>
    </source>
</evidence>
<name>A0A5J5A0J1_9ASTE</name>
<evidence type="ECO:0000256" key="2">
    <source>
        <dbReference type="ARBA" id="ARBA00022737"/>
    </source>
</evidence>
<dbReference type="Proteomes" id="UP000325577">
    <property type="component" value="Linkage Group LG4"/>
</dbReference>
<evidence type="ECO:0000256" key="4">
    <source>
        <dbReference type="ARBA" id="ARBA00023242"/>
    </source>
</evidence>
<dbReference type="InterPro" id="IPR015495">
    <property type="entry name" value="Myb_TF_plants"/>
</dbReference>
<evidence type="ECO:0000259" key="6">
    <source>
        <dbReference type="PROSITE" id="PS51294"/>
    </source>
</evidence>
<keyword evidence="4" id="KW-0539">Nucleus</keyword>
<dbReference type="SUPFAM" id="SSF46689">
    <property type="entry name" value="Homeodomain-like"/>
    <property type="match status" value="1"/>
</dbReference>
<keyword evidence="3" id="KW-0238">DNA-binding</keyword>
<sequence>MGKTACSDQNGLKKGPWTAEEDKKLIDYIQKHGHGKWRTVPKNAGLKRWSAMAARLPGRTDNEIKNYWNTHIRKRLLRMGIDPVTHSPRVDLLELPSLLSSSLYNSSQLNVQNLLGIQSAVNPNLLNLTISLLSSHYKNLPFLPQNLQENQFCNPQVQDQFQPWEENQLQSTIQQFQACTTSTAPLFNDTKLMQAQVESSLPNLYQYNEESSNIAQSATSSLDYIYNDSNNQSFIELLSENLMLHQSNNIQNFGLSSVLSTPASLSTNEYPLLQSSSKTYVNGSTEDERDVNCSTMMFEMANSFGCL</sequence>
<dbReference type="Gene3D" id="1.10.10.60">
    <property type="entry name" value="Homeodomain-like"/>
    <property type="match status" value="1"/>
</dbReference>
<feature type="domain" description="Myb-like" evidence="5">
    <location>
        <begin position="9"/>
        <end position="72"/>
    </location>
</feature>
<accession>A0A5J5A0J1</accession>
<evidence type="ECO:0000313" key="8">
    <source>
        <dbReference type="Proteomes" id="UP000325577"/>
    </source>
</evidence>
<dbReference type="InterPro" id="IPR017930">
    <property type="entry name" value="Myb_dom"/>
</dbReference>
<dbReference type="PROSITE" id="PS51294">
    <property type="entry name" value="HTH_MYB"/>
    <property type="match status" value="1"/>
</dbReference>
<evidence type="ECO:0000256" key="1">
    <source>
        <dbReference type="ARBA" id="ARBA00004123"/>
    </source>
</evidence>
<dbReference type="InterPro" id="IPR009057">
    <property type="entry name" value="Homeodomain-like_sf"/>
</dbReference>
<evidence type="ECO:0000259" key="5">
    <source>
        <dbReference type="PROSITE" id="PS50090"/>
    </source>
</evidence>
<dbReference type="InterPro" id="IPR001005">
    <property type="entry name" value="SANT/Myb"/>
</dbReference>